<feature type="transmembrane region" description="Helical" evidence="1">
    <location>
        <begin position="360"/>
        <end position="382"/>
    </location>
</feature>
<dbReference type="OrthoDB" id="9770040at2"/>
<dbReference type="EMBL" id="RQIS01000020">
    <property type="protein sequence ID" value="RQH02129.1"/>
    <property type="molecule type" value="Genomic_DNA"/>
</dbReference>
<sequence>MTLYRITEPPAAPQRGFALWALGFRPFYLGGALFATAAMLAWLAELDGHPLPALHPYLPGMLWHIHEMIFGFAAAIVAGFLLTAVRAWTTVTPAEGKSLAALWGLWLAGRVAVAYGSAPIAITLDIAFLPVCAIVLLRVLVHAKNRHNVFLPIALALLATTNLVFHLAAASGRADLAVRSAYVAVGLLVLFVTIIGGRIIPSFTVNAIPGFEIKKWRFVESSIMLLTLLPFLLDGFGVTGPFLAVAAAAAAFVQGMRVFGWRSWRVGNRPILTILHIAYAWIPVGFVMLTLAALGVIAHTLAIHTFTVGAIGGAIIAMMTRTARGHTGRPLVAGYMDVACYVLLVLAAVVRVVVPALAPQLMLVAIDVSAACWIIAFAGYFARYAGWLAKPRVDGKPG</sequence>
<evidence type="ECO:0000313" key="2">
    <source>
        <dbReference type="EMBL" id="RQH02129.1"/>
    </source>
</evidence>
<feature type="transmembrane region" description="Helical" evidence="1">
    <location>
        <begin position="239"/>
        <end position="259"/>
    </location>
</feature>
<feature type="transmembrane region" description="Helical" evidence="1">
    <location>
        <begin position="216"/>
        <end position="233"/>
    </location>
</feature>
<dbReference type="AlphaFoldDB" id="A0A3N6ME26"/>
<organism evidence="2 3">
    <name type="scientific">Paraburkholderia dinghuensis</name>
    <dbReference type="NCBI Taxonomy" id="2305225"/>
    <lineage>
        <taxon>Bacteria</taxon>
        <taxon>Pseudomonadati</taxon>
        <taxon>Pseudomonadota</taxon>
        <taxon>Betaproteobacteria</taxon>
        <taxon>Burkholderiales</taxon>
        <taxon>Burkholderiaceae</taxon>
        <taxon>Paraburkholderia</taxon>
    </lineage>
</organism>
<dbReference type="Proteomes" id="UP000272778">
    <property type="component" value="Unassembled WGS sequence"/>
</dbReference>
<feature type="transmembrane region" description="Helical" evidence="1">
    <location>
        <begin position="332"/>
        <end position="354"/>
    </location>
</feature>
<dbReference type="RefSeq" id="WP_124153347.1">
    <property type="nucleotide sequence ID" value="NZ_RQIS01000020.1"/>
</dbReference>
<dbReference type="InterPro" id="IPR010266">
    <property type="entry name" value="NnrS"/>
</dbReference>
<feature type="transmembrane region" description="Helical" evidence="1">
    <location>
        <begin position="122"/>
        <end position="141"/>
    </location>
</feature>
<dbReference type="Pfam" id="PF05940">
    <property type="entry name" value="NnrS"/>
    <property type="match status" value="1"/>
</dbReference>
<proteinExistence type="predicted"/>
<evidence type="ECO:0000256" key="1">
    <source>
        <dbReference type="SAM" id="Phobius"/>
    </source>
</evidence>
<feature type="transmembrane region" description="Helical" evidence="1">
    <location>
        <begin position="148"/>
        <end position="169"/>
    </location>
</feature>
<protein>
    <submittedName>
        <fullName evidence="2">NnrS family protein</fullName>
    </submittedName>
</protein>
<feature type="transmembrane region" description="Helical" evidence="1">
    <location>
        <begin position="271"/>
        <end position="295"/>
    </location>
</feature>
<keyword evidence="1" id="KW-0812">Transmembrane</keyword>
<feature type="transmembrane region" description="Helical" evidence="1">
    <location>
        <begin position="99"/>
        <end position="116"/>
    </location>
</feature>
<comment type="caution">
    <text evidence="2">The sequence shown here is derived from an EMBL/GenBank/DDBJ whole genome shotgun (WGS) entry which is preliminary data.</text>
</comment>
<reference evidence="2 3" key="1">
    <citation type="submission" date="2018-11" db="EMBL/GenBank/DDBJ databases">
        <title>Paraburkholderia sp. DHOA04, isolated from soil.</title>
        <authorList>
            <person name="Gao Z.-H."/>
            <person name="Qiu L.-H."/>
            <person name="Fu J.-C."/>
        </authorList>
    </citation>
    <scope>NUCLEOTIDE SEQUENCE [LARGE SCALE GENOMIC DNA]</scope>
    <source>
        <strain evidence="2 3">DHOA04</strain>
    </source>
</reference>
<evidence type="ECO:0000313" key="3">
    <source>
        <dbReference type="Proteomes" id="UP000272778"/>
    </source>
</evidence>
<gene>
    <name evidence="2" type="ORF">D1Y85_22835</name>
</gene>
<feature type="transmembrane region" description="Helical" evidence="1">
    <location>
        <begin position="181"/>
        <end position="204"/>
    </location>
</feature>
<keyword evidence="1" id="KW-0472">Membrane</keyword>
<keyword evidence="3" id="KW-1185">Reference proteome</keyword>
<feature type="transmembrane region" description="Helical" evidence="1">
    <location>
        <begin position="64"/>
        <end position="87"/>
    </location>
</feature>
<feature type="transmembrane region" description="Helical" evidence="1">
    <location>
        <begin position="301"/>
        <end position="320"/>
    </location>
</feature>
<name>A0A3N6ME26_9BURK</name>
<keyword evidence="1" id="KW-1133">Transmembrane helix</keyword>
<accession>A0A3N6ME26</accession>
<feature type="transmembrane region" description="Helical" evidence="1">
    <location>
        <begin position="27"/>
        <end position="44"/>
    </location>
</feature>